<protein>
    <submittedName>
        <fullName evidence="1">Nucleotide exchange factor GrpE</fullName>
    </submittedName>
</protein>
<organism evidence="1 2">
    <name type="scientific">Candidatus Magnetobacterium casense</name>
    <dbReference type="NCBI Taxonomy" id="1455061"/>
    <lineage>
        <taxon>Bacteria</taxon>
        <taxon>Pseudomonadati</taxon>
        <taxon>Nitrospirota</taxon>
        <taxon>Thermodesulfovibrionia</taxon>
        <taxon>Thermodesulfovibrionales</taxon>
        <taxon>Candidatus Magnetobacteriaceae</taxon>
        <taxon>Candidatus Magnetobacterium</taxon>
    </lineage>
</organism>
<name>A0ABS6RWC9_9BACT</name>
<dbReference type="PROSITE" id="PS01071">
    <property type="entry name" value="GRPE"/>
    <property type="match status" value="1"/>
</dbReference>
<dbReference type="EMBL" id="JABXWD010000059">
    <property type="protein sequence ID" value="MBV6340940.1"/>
    <property type="molecule type" value="Genomic_DNA"/>
</dbReference>
<evidence type="ECO:0000313" key="1">
    <source>
        <dbReference type="EMBL" id="MBV6340940.1"/>
    </source>
</evidence>
<evidence type="ECO:0000313" key="2">
    <source>
        <dbReference type="Proteomes" id="UP001196980"/>
    </source>
</evidence>
<keyword evidence="2" id="KW-1185">Reference proteome</keyword>
<comment type="caution">
    <text evidence="1">The sequence shown here is derived from an EMBL/GenBank/DDBJ whole genome shotgun (WGS) entry which is preliminary data.</text>
</comment>
<dbReference type="Proteomes" id="UP001196980">
    <property type="component" value="Unassembled WGS sequence"/>
</dbReference>
<dbReference type="Pfam" id="PF01025">
    <property type="entry name" value="GrpE"/>
    <property type="match status" value="1"/>
</dbReference>
<dbReference type="RefSeq" id="WP_218251554.1">
    <property type="nucleotide sequence ID" value="NZ_JABXWD010000059.1"/>
</dbReference>
<sequence length="197" mass="23162">MFERAKERFYRFERYIRKIGDRINKALEKHYPPPVALIDYMPQEQISSDKIPADDILLDEIKDIKKAIRRQSISLEVIKNDIIERLDQKSIKDLHPLMELADNFFFLGESFTEDEYISPGQEEAIEIVWQKLDNVLSMFNLEVIRDIEVPFDPALHEAIESTCQQTDNPTVERVLQPGYRYRGDVVKPARVIIGDFY</sequence>
<accession>A0ABS6RWC9</accession>
<dbReference type="InterPro" id="IPR000740">
    <property type="entry name" value="GrpE"/>
</dbReference>
<proteinExistence type="predicted"/>
<gene>
    <name evidence="1" type="primary">grpE</name>
    <name evidence="1" type="ORF">HWQ67_05030</name>
</gene>
<reference evidence="1 2" key="1">
    <citation type="journal article" date="2020" name="J Geophys Res Biogeosci">
        <title>Magnetotaxis as an Adaptation to Enable Bacterial Shuttling of Microbial Sulfur and Sulfur Cycling Across Aquatic Oxic#Anoxic Interfaces.</title>
        <authorList>
            <person name="Li J."/>
            <person name="Liu P."/>
            <person name="Wang J."/>
            <person name="Roberts A.P."/>
            <person name="Pan Y."/>
        </authorList>
    </citation>
    <scope>NUCLEOTIDE SEQUENCE [LARGE SCALE GENOMIC DNA]</scope>
    <source>
        <strain evidence="1 2">MYR-1_YQ</strain>
    </source>
</reference>